<dbReference type="RefSeq" id="WP_061897768.1">
    <property type="nucleotide sequence ID" value="NZ_CP195599.1"/>
</dbReference>
<accession>A0A151KU01</accession>
<evidence type="ECO:0000313" key="2">
    <source>
        <dbReference type="Proteomes" id="UP000075346"/>
    </source>
</evidence>
<comment type="caution">
    <text evidence="1">The sequence shown here is derived from an EMBL/GenBank/DDBJ whole genome shotgun (WGS) entry which is preliminary data.</text>
</comment>
<dbReference type="Gene3D" id="3.60.15.10">
    <property type="entry name" value="Ribonuclease Z/Hydroxyacylglutathione hydrolase-like"/>
    <property type="match status" value="1"/>
</dbReference>
<name>A0A151KU01_9VIBR</name>
<gene>
    <name evidence="1" type="ORF">ATY37_05100</name>
</gene>
<reference evidence="2" key="1">
    <citation type="submission" date="2015-12" db="EMBL/GenBank/DDBJ databases">
        <authorList>
            <person name="Shamseldin A."/>
            <person name="Moawad H."/>
            <person name="Abd El-Rahim W.M."/>
            <person name="Sadowsky M.J."/>
        </authorList>
    </citation>
    <scope>NUCLEOTIDE SEQUENCE [LARGE SCALE GENOMIC DNA]</scope>
    <source>
        <strain evidence="2">2538-88</strain>
    </source>
</reference>
<evidence type="ECO:0000313" key="1">
    <source>
        <dbReference type="EMBL" id="KYN84423.1"/>
    </source>
</evidence>
<organism evidence="1 2">
    <name type="scientific">Vibrio cidicii</name>
    <dbReference type="NCBI Taxonomy" id="1763883"/>
    <lineage>
        <taxon>Bacteria</taxon>
        <taxon>Pseudomonadati</taxon>
        <taxon>Pseudomonadota</taxon>
        <taxon>Gammaproteobacteria</taxon>
        <taxon>Vibrionales</taxon>
        <taxon>Vibrionaceae</taxon>
        <taxon>Vibrio</taxon>
    </lineage>
</organism>
<dbReference type="EMBL" id="LOBR01000081">
    <property type="protein sequence ID" value="KYN84423.1"/>
    <property type="molecule type" value="Genomic_DNA"/>
</dbReference>
<sequence>MVGQWIQEFHHSPSGTISYVVSDSRTHQAIIIDPVADCCIESGEIRFDSADTLLEYIAVNPEMLTSALTYNLTAQLPDC</sequence>
<dbReference type="Proteomes" id="UP000075346">
    <property type="component" value="Unassembled WGS sequence"/>
</dbReference>
<protein>
    <submittedName>
        <fullName evidence="1">Uncharacterized protein</fullName>
    </submittedName>
</protein>
<dbReference type="AlphaFoldDB" id="A0A151KU01"/>
<proteinExistence type="predicted"/>
<dbReference type="InterPro" id="IPR036866">
    <property type="entry name" value="RibonucZ/Hydroxyglut_hydro"/>
</dbReference>